<dbReference type="InterPro" id="IPR037401">
    <property type="entry name" value="SnoaL-like"/>
</dbReference>
<comment type="caution">
    <text evidence="2">The sequence shown here is derived from an EMBL/GenBank/DDBJ whole genome shotgun (WGS) entry which is preliminary data.</text>
</comment>
<proteinExistence type="predicted"/>
<dbReference type="EMBL" id="VFOQ01000001">
    <property type="protein sequence ID" value="TQL59564.1"/>
    <property type="molecule type" value="Genomic_DNA"/>
</dbReference>
<dbReference type="AlphaFoldDB" id="A0A542ZGW2"/>
<organism evidence="2 3">
    <name type="scientific">Oryzihumus leptocrescens</name>
    <dbReference type="NCBI Taxonomy" id="297536"/>
    <lineage>
        <taxon>Bacteria</taxon>
        <taxon>Bacillati</taxon>
        <taxon>Actinomycetota</taxon>
        <taxon>Actinomycetes</taxon>
        <taxon>Micrococcales</taxon>
        <taxon>Intrasporangiaceae</taxon>
        <taxon>Oryzihumus</taxon>
    </lineage>
</organism>
<dbReference type="RefSeq" id="WP_141787570.1">
    <property type="nucleotide sequence ID" value="NZ_BAAAKX010000004.1"/>
</dbReference>
<dbReference type="OrthoDB" id="6657864at2"/>
<dbReference type="Gene3D" id="3.10.450.50">
    <property type="match status" value="1"/>
</dbReference>
<dbReference type="SUPFAM" id="SSF54427">
    <property type="entry name" value="NTF2-like"/>
    <property type="match status" value="1"/>
</dbReference>
<reference evidence="2 3" key="1">
    <citation type="submission" date="2019-06" db="EMBL/GenBank/DDBJ databases">
        <title>Sequencing the genomes of 1000 actinobacteria strains.</title>
        <authorList>
            <person name="Klenk H.-P."/>
        </authorList>
    </citation>
    <scope>NUCLEOTIDE SEQUENCE [LARGE SCALE GENOMIC DNA]</scope>
    <source>
        <strain evidence="2 3">DSM 18082</strain>
    </source>
</reference>
<protein>
    <recommendedName>
        <fullName evidence="1">SnoaL-like domain-containing protein</fullName>
    </recommendedName>
</protein>
<feature type="domain" description="SnoaL-like" evidence="1">
    <location>
        <begin position="7"/>
        <end position="112"/>
    </location>
</feature>
<name>A0A542ZGW2_9MICO</name>
<dbReference type="InterPro" id="IPR032710">
    <property type="entry name" value="NTF2-like_dom_sf"/>
</dbReference>
<keyword evidence="3" id="KW-1185">Reference proteome</keyword>
<gene>
    <name evidence="2" type="ORF">FB474_0920</name>
</gene>
<evidence type="ECO:0000313" key="2">
    <source>
        <dbReference type="EMBL" id="TQL59564.1"/>
    </source>
</evidence>
<evidence type="ECO:0000313" key="3">
    <source>
        <dbReference type="Proteomes" id="UP000319514"/>
    </source>
</evidence>
<dbReference type="Proteomes" id="UP000319514">
    <property type="component" value="Unassembled WGS sequence"/>
</dbReference>
<evidence type="ECO:0000259" key="1">
    <source>
        <dbReference type="Pfam" id="PF12680"/>
    </source>
</evidence>
<sequence>MSDADVVRQAYAALATRDMDTLEGLFAWDAVWVLPGSSAISGTHDGWPAIRDEFVALLGPLSGGSFHAELLDVAVGERYLVAIQRTTGDFKGRTLDVTSCQLVRMEHGLIREVSGLYSADSLAKVEAFWV</sequence>
<accession>A0A542ZGW2</accession>
<dbReference type="Pfam" id="PF12680">
    <property type="entry name" value="SnoaL_2"/>
    <property type="match status" value="1"/>
</dbReference>